<evidence type="ECO:0000256" key="7">
    <source>
        <dbReference type="ARBA" id="ARBA00022840"/>
    </source>
</evidence>
<evidence type="ECO:0000256" key="10">
    <source>
        <dbReference type="SAM" id="Coils"/>
    </source>
</evidence>
<dbReference type="Pfam" id="PF00664">
    <property type="entry name" value="ABC_membrane"/>
    <property type="match status" value="2"/>
</dbReference>
<feature type="coiled-coil region" evidence="10">
    <location>
        <begin position="709"/>
        <end position="739"/>
    </location>
</feature>
<comment type="caution">
    <text evidence="14">The sequence shown here is derived from an EMBL/GenBank/DDBJ whole genome shotgun (WGS) entry which is preliminary data.</text>
</comment>
<dbReference type="GO" id="GO:0140359">
    <property type="term" value="F:ABC-type transporter activity"/>
    <property type="evidence" value="ECO:0007669"/>
    <property type="project" value="InterPro"/>
</dbReference>
<dbReference type="Pfam" id="PF00005">
    <property type="entry name" value="ABC_tran"/>
    <property type="match status" value="2"/>
</dbReference>
<keyword evidence="3" id="KW-0813">Transport</keyword>
<organism evidence="14 15">
    <name type="scientific">Paramecium octaurelia</name>
    <dbReference type="NCBI Taxonomy" id="43137"/>
    <lineage>
        <taxon>Eukaryota</taxon>
        <taxon>Sar</taxon>
        <taxon>Alveolata</taxon>
        <taxon>Ciliophora</taxon>
        <taxon>Intramacronucleata</taxon>
        <taxon>Oligohymenophorea</taxon>
        <taxon>Peniculida</taxon>
        <taxon>Parameciidae</taxon>
        <taxon>Paramecium</taxon>
    </lineage>
</organism>
<reference evidence="14" key="1">
    <citation type="submission" date="2021-01" db="EMBL/GenBank/DDBJ databases">
        <authorList>
            <consortium name="Genoscope - CEA"/>
            <person name="William W."/>
        </authorList>
    </citation>
    <scope>NUCLEOTIDE SEQUENCE</scope>
</reference>
<keyword evidence="10" id="KW-0175">Coiled coil</keyword>
<comment type="similarity">
    <text evidence="2">Belongs to the ABC transporter superfamily. ABCC family. Conjugate transporter (TC 3.A.1.208) subfamily.</text>
</comment>
<feature type="transmembrane region" description="Helical" evidence="11">
    <location>
        <begin position="380"/>
        <end position="399"/>
    </location>
</feature>
<dbReference type="InterPro" id="IPR003439">
    <property type="entry name" value="ABC_transporter-like_ATP-bd"/>
</dbReference>
<comment type="subcellular location">
    <subcellularLocation>
        <location evidence="1">Membrane</location>
        <topology evidence="1">Multi-pass membrane protein</topology>
    </subcellularLocation>
</comment>
<dbReference type="OMA" id="TRSFCFN"/>
<feature type="transmembrane region" description="Helical" evidence="11">
    <location>
        <begin position="781"/>
        <end position="801"/>
    </location>
</feature>
<keyword evidence="6" id="KW-0547">Nucleotide-binding</keyword>
<dbReference type="PROSITE" id="PS00211">
    <property type="entry name" value="ABC_TRANSPORTER_1"/>
    <property type="match status" value="2"/>
</dbReference>
<feature type="domain" description="ABC transmembrane type-1" evidence="13">
    <location>
        <begin position="799"/>
        <end position="1064"/>
    </location>
</feature>
<evidence type="ECO:0000259" key="13">
    <source>
        <dbReference type="PROSITE" id="PS50929"/>
    </source>
</evidence>
<keyword evidence="4 11" id="KW-0812">Transmembrane</keyword>
<protein>
    <recommendedName>
        <fullName evidence="16">ABC transporter family protein</fullName>
    </recommendedName>
</protein>
<dbReference type="CDD" id="cd03250">
    <property type="entry name" value="ABCC_MRP_domain1"/>
    <property type="match status" value="1"/>
</dbReference>
<evidence type="ECO:0000256" key="6">
    <source>
        <dbReference type="ARBA" id="ARBA00022741"/>
    </source>
</evidence>
<dbReference type="PROSITE" id="PS50893">
    <property type="entry name" value="ABC_TRANSPORTER_2"/>
    <property type="match status" value="2"/>
</dbReference>
<keyword evidence="7" id="KW-0067">ATP-binding</keyword>
<name>A0A8S1X0D9_PAROT</name>
<dbReference type="CDD" id="cd03244">
    <property type="entry name" value="ABCC_MRP_domain2"/>
    <property type="match status" value="1"/>
</dbReference>
<feature type="transmembrane region" description="Helical" evidence="11">
    <location>
        <begin position="265"/>
        <end position="287"/>
    </location>
</feature>
<dbReference type="GO" id="GO:0016020">
    <property type="term" value="C:membrane"/>
    <property type="evidence" value="ECO:0007669"/>
    <property type="project" value="UniProtKB-SubCell"/>
</dbReference>
<keyword evidence="8 11" id="KW-1133">Transmembrane helix</keyword>
<dbReference type="InterPro" id="IPR050173">
    <property type="entry name" value="ABC_transporter_C-like"/>
</dbReference>
<dbReference type="PANTHER" id="PTHR24223">
    <property type="entry name" value="ATP-BINDING CASSETTE SUB-FAMILY C"/>
    <property type="match status" value="1"/>
</dbReference>
<feature type="domain" description="ABC transporter" evidence="12">
    <location>
        <begin position="476"/>
        <end position="721"/>
    </location>
</feature>
<evidence type="ECO:0000259" key="12">
    <source>
        <dbReference type="PROSITE" id="PS50893"/>
    </source>
</evidence>
<evidence type="ECO:0008006" key="16">
    <source>
        <dbReference type="Google" id="ProtNLM"/>
    </source>
</evidence>
<feature type="transmembrane region" description="Helical" evidence="11">
    <location>
        <begin position="821"/>
        <end position="841"/>
    </location>
</feature>
<dbReference type="FunFam" id="1.20.1560.10:FF:000140">
    <property type="entry name" value="Uncharacterized protein"/>
    <property type="match status" value="1"/>
</dbReference>
<sequence length="1365" mass="156825">MSQTEQEQLTVQRIRIPEHNISYLKPLKKDKFMNFINENQNFLSQECLNKTEDICVSIDTKQQNDHKFYPNHLGYNNSWLSKFFFLHYTSYALLLRSEVLNKRLKITDKHLPKLSPEDDLIQQVQKAQNKIQKLNLISFRTLVKLIFFGELKWITGKCIVSYVIESVSKNGISLIMSFVIGSVSQHDYNNAHFYGIILVILNFICLLSRHHAANYSMVFSTKARLSLINLVYIKLIGLNSYSFKQANIGKILNIISGDINTLEQMFSMIFPSSVVIISMLFACFILWNRFDGIIGLLAVLLLFLAYPIQIIIQSYNQETLKQAKLNQDQRLRITNQFIEGIRLIKMQAWEKAFQTMICAIRQLEYLNLLKILIRTAIDRLFSQTSHIWTSLLFFIMLYYCDFRNGMRMAEMISTLQLLNVLRVSCVYMVSNGIQAFIQIKVTFERIANVLNLENFVMNKVDDVIEVNQNEQEKSRIELINFSAYWTHSVAENDQAILKNLNLNFKEGELWAIIGRVGCGKSTLLHSLLCEIPAYKGLMLIDGQEPQQNTIKIGYVEQEPFLFPDTIRNNILFGKAYSKTLYERVAQVAQLESDFELMKFKDQTEIGERGITLSGGQKARISLARALYQMPDVYLFDDPLSAVDASVAQKIFTVAIKQFIFDDQIAINTNKPKPIVILATHQIQYAIKCDKIAILSHGELVAQGSYEQIKSHLEMINNDLAQQLDKSQNEIQKQDNLEQQPIKVTKDGSDLSDARNLTVSESDTQQIIDFSVYIRYFKNWKCLAFILVLILEVVYEICKIYYQKIISQFEYYEKNGETNITFLMLSCLVIGLMVCSFIKYLINIKQVQATTQNIHNQMIDSIAQAPISYFDVNPSGRIINRFSNDLSLCDNSTNQVCLDILEMIGNFFIALITLAILQPYFTFVIFFIIALNLYQYNFYNQIVSQLKENELIQRSPIFDFIKKTLGGSIQIKVYKQQSLFKKQFLDLSNVYNLNALTYFYQTRSFCFNIDFIGFIASSISLFIFLNMNYDDVAVFSQGVLLLTTYNDGLSLGLKQLINFATQMSSYNRMFQIIDVISEAPQVKEEDLKIPNFPESGDIKFQNVYMRYRCNSDLVLKGLTFDIKSGQKIGCVGRTGAGKSSILQVIFRMNEIENYEGSKIEIAGVNTKVLGLQKLRSSIGIIPQSPFLFTGSLRQNLDPFDLYDDQAIWQALEVAGLKEYTRSFSNGLLTDISDVNSLFSVGQKQLICLARILLYKKKIIVLDEATANLDMKTDDFIQNTLKKQLKDCTLITIAHRLNTIADYDKVMVIENGIVLEFDEPFNLLAKSLDSTNIDKRTQFSKLVLNTGYSNSQVIFEIAKNKQTRKYL</sequence>
<evidence type="ECO:0000256" key="3">
    <source>
        <dbReference type="ARBA" id="ARBA00022448"/>
    </source>
</evidence>
<dbReference type="InterPro" id="IPR011527">
    <property type="entry name" value="ABC1_TM_dom"/>
</dbReference>
<evidence type="ECO:0000256" key="1">
    <source>
        <dbReference type="ARBA" id="ARBA00004141"/>
    </source>
</evidence>
<keyword evidence="9 11" id="KW-0472">Membrane</keyword>
<dbReference type="FunFam" id="1.20.1560.10:FF:000151">
    <property type="entry name" value="Uncharacterized protein"/>
    <property type="match status" value="1"/>
</dbReference>
<dbReference type="FunFam" id="3.40.50.300:FF:000610">
    <property type="entry name" value="Multidrug resistance-associated ABC transporter"/>
    <property type="match status" value="1"/>
</dbReference>
<evidence type="ECO:0000256" key="8">
    <source>
        <dbReference type="ARBA" id="ARBA00022989"/>
    </source>
</evidence>
<evidence type="ECO:0000256" key="9">
    <source>
        <dbReference type="ARBA" id="ARBA00023136"/>
    </source>
</evidence>
<evidence type="ECO:0000256" key="2">
    <source>
        <dbReference type="ARBA" id="ARBA00009726"/>
    </source>
</evidence>
<feature type="transmembrane region" description="Helical" evidence="11">
    <location>
        <begin position="293"/>
        <end position="312"/>
    </location>
</feature>
<feature type="domain" description="ABC transporter" evidence="12">
    <location>
        <begin position="1097"/>
        <end position="1334"/>
    </location>
</feature>
<evidence type="ECO:0000313" key="14">
    <source>
        <dbReference type="EMBL" id="CAD8193955.1"/>
    </source>
</evidence>
<feature type="domain" description="ABC transmembrane type-1" evidence="13">
    <location>
        <begin position="159"/>
        <end position="421"/>
    </location>
</feature>
<feature type="transmembrane region" description="Helical" evidence="11">
    <location>
        <begin position="191"/>
        <end position="208"/>
    </location>
</feature>
<dbReference type="GO" id="GO:0016887">
    <property type="term" value="F:ATP hydrolysis activity"/>
    <property type="evidence" value="ECO:0007669"/>
    <property type="project" value="InterPro"/>
</dbReference>
<dbReference type="PROSITE" id="PS50929">
    <property type="entry name" value="ABC_TM1F"/>
    <property type="match status" value="2"/>
</dbReference>
<keyword evidence="5" id="KW-0677">Repeat</keyword>
<dbReference type="SMART" id="SM00382">
    <property type="entry name" value="AAA"/>
    <property type="match status" value="2"/>
</dbReference>
<dbReference type="GO" id="GO:0005524">
    <property type="term" value="F:ATP binding"/>
    <property type="evidence" value="ECO:0007669"/>
    <property type="project" value="UniProtKB-KW"/>
</dbReference>
<dbReference type="FunFam" id="3.40.50.300:FF:002273">
    <property type="entry name" value="Uncharacterized protein"/>
    <property type="match status" value="1"/>
</dbReference>
<keyword evidence="15" id="KW-1185">Reference proteome</keyword>
<evidence type="ECO:0000256" key="11">
    <source>
        <dbReference type="SAM" id="Phobius"/>
    </source>
</evidence>
<dbReference type="EMBL" id="CAJJDP010000105">
    <property type="protein sequence ID" value="CAD8193955.1"/>
    <property type="molecule type" value="Genomic_DNA"/>
</dbReference>
<dbReference type="InterPro" id="IPR003593">
    <property type="entry name" value="AAA+_ATPase"/>
</dbReference>
<dbReference type="PANTHER" id="PTHR24223:SF456">
    <property type="entry name" value="MULTIDRUG RESISTANCE-ASSOCIATED PROTEIN LETHAL(2)03659"/>
    <property type="match status" value="1"/>
</dbReference>
<dbReference type="Proteomes" id="UP000683925">
    <property type="component" value="Unassembled WGS sequence"/>
</dbReference>
<proteinExistence type="inferred from homology"/>
<gene>
    <name evidence="14" type="ORF">POCTA_138.1.T1050200</name>
</gene>
<dbReference type="InterPro" id="IPR017871">
    <property type="entry name" value="ABC_transporter-like_CS"/>
</dbReference>
<feature type="transmembrane region" description="Helical" evidence="11">
    <location>
        <begin position="906"/>
        <end position="933"/>
    </location>
</feature>
<dbReference type="OrthoDB" id="6510208at2759"/>
<accession>A0A8S1X0D9</accession>
<evidence type="ECO:0000256" key="4">
    <source>
        <dbReference type="ARBA" id="ARBA00022692"/>
    </source>
</evidence>
<evidence type="ECO:0000313" key="15">
    <source>
        <dbReference type="Proteomes" id="UP000683925"/>
    </source>
</evidence>
<evidence type="ECO:0000256" key="5">
    <source>
        <dbReference type="ARBA" id="ARBA00022737"/>
    </source>
</evidence>